<dbReference type="Proteomes" id="UP001432180">
    <property type="component" value="Chromosome"/>
</dbReference>
<sequence length="96" mass="10622">MNSLAEYFHTDWQAMTATDWFGTLLTVAIAALMALAYFQVFRPKHREGLEARKYLLFEEDSPEADPVANPEADPVVDPGAANRAEVKEERNGGGHG</sequence>
<proteinExistence type="predicted"/>
<evidence type="ECO:0000313" key="3">
    <source>
        <dbReference type="EMBL" id="WPL16307.1"/>
    </source>
</evidence>
<keyword evidence="4" id="KW-1185">Reference proteome</keyword>
<name>A0ABZ0S5Q0_9GAMM</name>
<keyword evidence="2" id="KW-0812">Transmembrane</keyword>
<dbReference type="RefSeq" id="WP_328986852.1">
    <property type="nucleotide sequence ID" value="NZ_CP121472.1"/>
</dbReference>
<evidence type="ECO:0008006" key="5">
    <source>
        <dbReference type="Google" id="ProtNLM"/>
    </source>
</evidence>
<keyword evidence="2" id="KW-1133">Transmembrane helix</keyword>
<feature type="transmembrane region" description="Helical" evidence="2">
    <location>
        <begin position="20"/>
        <end position="38"/>
    </location>
</feature>
<feature type="compositionally biased region" description="Basic and acidic residues" evidence="1">
    <location>
        <begin position="84"/>
        <end position="96"/>
    </location>
</feature>
<evidence type="ECO:0000256" key="1">
    <source>
        <dbReference type="SAM" id="MobiDB-lite"/>
    </source>
</evidence>
<reference evidence="3 4" key="1">
    <citation type="journal article" date="2023" name="Microorganisms">
        <title>Thiorhodovibrio frisius and Trv. litoralis spp. nov., Two Novel Members from a Clade of Fastidious Purple Sulfur Bacteria That Exhibit Unique Red-Shifted Light-Harvesting Capabilities.</title>
        <authorList>
            <person name="Methner A."/>
            <person name="Kuzyk S.B."/>
            <person name="Petersen J."/>
            <person name="Bauer S."/>
            <person name="Brinkmann H."/>
            <person name="Sichau K."/>
            <person name="Wanner G."/>
            <person name="Wolf J."/>
            <person name="Neumann-Schaal M."/>
            <person name="Henke P."/>
            <person name="Tank M."/>
            <person name="Sproer C."/>
            <person name="Bunk B."/>
            <person name="Overmann J."/>
        </authorList>
    </citation>
    <scope>NUCLEOTIDE SEQUENCE [LARGE SCALE GENOMIC DNA]</scope>
    <source>
        <strain evidence="3 4">DSM 6702</strain>
    </source>
</reference>
<evidence type="ECO:0000313" key="4">
    <source>
        <dbReference type="Proteomes" id="UP001432180"/>
    </source>
</evidence>
<dbReference type="EMBL" id="CP121472">
    <property type="protein sequence ID" value="WPL16307.1"/>
    <property type="molecule type" value="Genomic_DNA"/>
</dbReference>
<gene>
    <name evidence="3" type="ORF">Thiowin_01260</name>
</gene>
<accession>A0ABZ0S5Q0</accession>
<feature type="region of interest" description="Disordered" evidence="1">
    <location>
        <begin position="62"/>
        <end position="96"/>
    </location>
</feature>
<evidence type="ECO:0000256" key="2">
    <source>
        <dbReference type="SAM" id="Phobius"/>
    </source>
</evidence>
<keyword evidence="2" id="KW-0472">Membrane</keyword>
<protein>
    <recommendedName>
        <fullName evidence="5">Cbb3-type cytochrome c oxidase subunit 3</fullName>
    </recommendedName>
</protein>
<organism evidence="3 4">
    <name type="scientific">Thiorhodovibrio winogradskyi</name>
    <dbReference type="NCBI Taxonomy" id="77007"/>
    <lineage>
        <taxon>Bacteria</taxon>
        <taxon>Pseudomonadati</taxon>
        <taxon>Pseudomonadota</taxon>
        <taxon>Gammaproteobacteria</taxon>
        <taxon>Chromatiales</taxon>
        <taxon>Chromatiaceae</taxon>
        <taxon>Thiorhodovibrio</taxon>
    </lineage>
</organism>